<protein>
    <recommendedName>
        <fullName evidence="1">FecR protein domain-containing protein</fullName>
    </recommendedName>
</protein>
<gene>
    <name evidence="2" type="ORF">EXM22_10640</name>
</gene>
<evidence type="ECO:0000313" key="2">
    <source>
        <dbReference type="EMBL" id="QEN08419.1"/>
    </source>
</evidence>
<dbReference type="OrthoDB" id="369729at2"/>
<dbReference type="PANTHER" id="PTHR38731">
    <property type="entry name" value="LIPL45-RELATED LIPOPROTEIN-RELATED"/>
    <property type="match status" value="1"/>
</dbReference>
<dbReference type="EMBL" id="CP036150">
    <property type="protein sequence ID" value="QEN08419.1"/>
    <property type="molecule type" value="Genomic_DNA"/>
</dbReference>
<evidence type="ECO:0000259" key="1">
    <source>
        <dbReference type="Pfam" id="PF04773"/>
    </source>
</evidence>
<dbReference type="Proteomes" id="UP000324209">
    <property type="component" value="Chromosome"/>
</dbReference>
<sequence length="221" mass="24433">MKVQYLILLMPLFFMMSCLEEKQKVSPPQSVTGKIIGMEGDVKLEGKIVETGDSVPDGSVITTSLDGYCEIQFLGSNIIKIYEDSILRISFTDSTISLDRGAAAAVLRNIGTLIQNMDDVFTIQSGTVVAGIRGTSFYMQREDADTSYFCLCNGEIDLSDSNGKFSQPMKNIHHGAVRISEKDNQIEVSRAPMLYHTDSDMEALASRIGEKMDWTHVESSH</sequence>
<name>A0A5C1QMI1_9SPIO</name>
<reference evidence="2 3" key="1">
    <citation type="submission" date="2019-02" db="EMBL/GenBank/DDBJ databases">
        <title>Complete Genome Sequence and Methylome Analysis of free living Spirochaetas.</title>
        <authorList>
            <person name="Fomenkov A."/>
            <person name="Dubinina G."/>
            <person name="Leshcheva N."/>
            <person name="Mikheeva N."/>
            <person name="Grabovich M."/>
            <person name="Vincze T."/>
            <person name="Roberts R.J."/>
        </authorList>
    </citation>
    <scope>NUCLEOTIDE SEQUENCE [LARGE SCALE GENOMIC DNA]</scope>
    <source>
        <strain evidence="2 3">K2</strain>
    </source>
</reference>
<proteinExistence type="predicted"/>
<dbReference type="PROSITE" id="PS51257">
    <property type="entry name" value="PROKAR_LIPOPROTEIN"/>
    <property type="match status" value="1"/>
</dbReference>
<dbReference type="AlphaFoldDB" id="A0A5C1QMI1"/>
<organism evidence="2 3">
    <name type="scientific">Oceanispirochaeta crateris</name>
    <dbReference type="NCBI Taxonomy" id="2518645"/>
    <lineage>
        <taxon>Bacteria</taxon>
        <taxon>Pseudomonadati</taxon>
        <taxon>Spirochaetota</taxon>
        <taxon>Spirochaetia</taxon>
        <taxon>Spirochaetales</taxon>
        <taxon>Spirochaetaceae</taxon>
        <taxon>Oceanispirochaeta</taxon>
    </lineage>
</organism>
<dbReference type="InterPro" id="IPR006860">
    <property type="entry name" value="FecR"/>
</dbReference>
<dbReference type="RefSeq" id="WP_149486500.1">
    <property type="nucleotide sequence ID" value="NZ_CP036150.1"/>
</dbReference>
<evidence type="ECO:0000313" key="3">
    <source>
        <dbReference type="Proteomes" id="UP000324209"/>
    </source>
</evidence>
<accession>A0A5C1QMI1</accession>
<dbReference type="Pfam" id="PF04773">
    <property type="entry name" value="FecR"/>
    <property type="match status" value="1"/>
</dbReference>
<keyword evidence="3" id="KW-1185">Reference proteome</keyword>
<dbReference type="KEGG" id="ock:EXM22_10640"/>
<feature type="domain" description="FecR protein" evidence="1">
    <location>
        <begin position="60"/>
        <end position="150"/>
    </location>
</feature>
<dbReference type="PANTHER" id="PTHR38731:SF1">
    <property type="entry name" value="FECR PROTEIN DOMAIN-CONTAINING PROTEIN"/>
    <property type="match status" value="1"/>
</dbReference>